<protein>
    <submittedName>
        <fullName evidence="1">Uncharacterized protein</fullName>
    </submittedName>
</protein>
<reference evidence="1" key="2">
    <citation type="journal article" date="2015" name="Data Brief">
        <title>Shoot transcriptome of the giant reed, Arundo donax.</title>
        <authorList>
            <person name="Barrero R.A."/>
            <person name="Guerrero F.D."/>
            <person name="Moolhuijzen P."/>
            <person name="Goolsby J.A."/>
            <person name="Tidwell J."/>
            <person name="Bellgard S.E."/>
            <person name="Bellgard M.I."/>
        </authorList>
    </citation>
    <scope>NUCLEOTIDE SEQUENCE</scope>
    <source>
        <tissue evidence="1">Shoot tissue taken approximately 20 cm above the soil surface</tissue>
    </source>
</reference>
<dbReference type="EMBL" id="GBRH01246782">
    <property type="protein sequence ID" value="JAD51113.1"/>
    <property type="molecule type" value="Transcribed_RNA"/>
</dbReference>
<name>A0A0A9AMQ6_ARUDO</name>
<dbReference type="AlphaFoldDB" id="A0A0A9AMQ6"/>
<organism evidence="1">
    <name type="scientific">Arundo donax</name>
    <name type="common">Giant reed</name>
    <name type="synonym">Donax arundinaceus</name>
    <dbReference type="NCBI Taxonomy" id="35708"/>
    <lineage>
        <taxon>Eukaryota</taxon>
        <taxon>Viridiplantae</taxon>
        <taxon>Streptophyta</taxon>
        <taxon>Embryophyta</taxon>
        <taxon>Tracheophyta</taxon>
        <taxon>Spermatophyta</taxon>
        <taxon>Magnoliopsida</taxon>
        <taxon>Liliopsida</taxon>
        <taxon>Poales</taxon>
        <taxon>Poaceae</taxon>
        <taxon>PACMAD clade</taxon>
        <taxon>Arundinoideae</taxon>
        <taxon>Arundineae</taxon>
        <taxon>Arundo</taxon>
    </lineage>
</organism>
<proteinExistence type="predicted"/>
<evidence type="ECO:0000313" key="1">
    <source>
        <dbReference type="EMBL" id="JAD51113.1"/>
    </source>
</evidence>
<reference evidence="1" key="1">
    <citation type="submission" date="2014-09" db="EMBL/GenBank/DDBJ databases">
        <authorList>
            <person name="Magalhaes I.L.F."/>
            <person name="Oliveira U."/>
            <person name="Santos F.R."/>
            <person name="Vidigal T.H.D.A."/>
            <person name="Brescovit A.D."/>
            <person name="Santos A.J."/>
        </authorList>
    </citation>
    <scope>NUCLEOTIDE SEQUENCE</scope>
    <source>
        <tissue evidence="1">Shoot tissue taken approximately 20 cm above the soil surface</tissue>
    </source>
</reference>
<accession>A0A0A9AMQ6</accession>
<sequence length="35" mass="4160">MFRYKFPKFRYCFFGGQVKFSLLKGTMDSVVSVMN</sequence>